<comment type="catalytic activity">
    <reaction evidence="14 18">
        <text>DNA(n) + a 2'-deoxyribonucleoside 5'-triphosphate = DNA(n+1) + diphosphate</text>
        <dbReference type="Rhea" id="RHEA:22508"/>
        <dbReference type="Rhea" id="RHEA-COMP:17339"/>
        <dbReference type="Rhea" id="RHEA-COMP:17340"/>
        <dbReference type="ChEBI" id="CHEBI:33019"/>
        <dbReference type="ChEBI" id="CHEBI:61560"/>
        <dbReference type="ChEBI" id="CHEBI:173112"/>
        <dbReference type="EC" id="2.7.7.7"/>
    </reaction>
</comment>
<dbReference type="GO" id="GO:0003677">
    <property type="term" value="F:DNA binding"/>
    <property type="evidence" value="ECO:0007669"/>
    <property type="project" value="InterPro"/>
</dbReference>
<dbReference type="InterPro" id="IPR012337">
    <property type="entry name" value="RNaseH-like_sf"/>
</dbReference>
<dbReference type="NCBIfam" id="NF004316">
    <property type="entry name" value="PRK05711.1"/>
    <property type="match status" value="1"/>
</dbReference>
<dbReference type="InterPro" id="IPR036397">
    <property type="entry name" value="RNaseH_sf"/>
</dbReference>
<feature type="binding site" evidence="17">
    <location>
        <position position="11"/>
    </location>
    <ligand>
        <name>a divalent metal cation</name>
        <dbReference type="ChEBI" id="CHEBI:60240"/>
        <label>1</label>
        <note>catalytic</note>
    </ligand>
</feature>
<evidence type="ECO:0000256" key="6">
    <source>
        <dbReference type="ARBA" id="ARBA00022705"/>
    </source>
</evidence>
<feature type="binding site" evidence="17">
    <location>
        <position position="9"/>
    </location>
    <ligand>
        <name>a divalent metal cation</name>
        <dbReference type="ChEBI" id="CHEBI:60240"/>
        <label>1</label>
        <note>catalytic</note>
    </ligand>
</feature>
<dbReference type="InterPro" id="IPR006309">
    <property type="entry name" value="DnaQ_proteo"/>
</dbReference>
<dbReference type="Gene3D" id="3.30.420.10">
    <property type="entry name" value="Ribonuclease H-like superfamily/Ribonuclease H"/>
    <property type="match status" value="1"/>
</dbReference>
<evidence type="ECO:0000256" key="9">
    <source>
        <dbReference type="ARBA" id="ARBA00022801"/>
    </source>
</evidence>
<evidence type="ECO:0000256" key="12">
    <source>
        <dbReference type="ARBA" id="ARBA00022932"/>
    </source>
</evidence>
<dbReference type="EMBL" id="MDVB01000118">
    <property type="protein sequence ID" value="PIT12315.1"/>
    <property type="molecule type" value="Genomic_DNA"/>
</dbReference>
<evidence type="ECO:0000256" key="16">
    <source>
        <dbReference type="PIRSR" id="PIRSR606309-2"/>
    </source>
</evidence>
<evidence type="ECO:0000256" key="10">
    <source>
        <dbReference type="ARBA" id="ARBA00022839"/>
    </source>
</evidence>
<dbReference type="NCBIfam" id="TIGR00573">
    <property type="entry name" value="dnaq"/>
    <property type="match status" value="1"/>
</dbReference>
<accession>A0A2N9WR26</accession>
<keyword evidence="8 17" id="KW-0479">Metal-binding</keyword>
<feature type="binding site" evidence="16">
    <location>
        <position position="9"/>
    </location>
    <ligand>
        <name>substrate</name>
    </ligand>
</feature>
<dbReference type="GO" id="GO:0008408">
    <property type="term" value="F:3'-5' exonuclease activity"/>
    <property type="evidence" value="ECO:0007669"/>
    <property type="project" value="TreeGrafter"/>
</dbReference>
<feature type="binding site" evidence="16">
    <location>
        <position position="11"/>
    </location>
    <ligand>
        <name>substrate</name>
    </ligand>
</feature>
<keyword evidence="7 18" id="KW-0540">Nuclease</keyword>
<evidence type="ECO:0000256" key="18">
    <source>
        <dbReference type="RuleBase" id="RU364087"/>
    </source>
</evidence>
<comment type="cofactor">
    <cofactor evidence="1 18">
        <name>Mn(2+)</name>
        <dbReference type="ChEBI" id="CHEBI:29035"/>
    </cofactor>
</comment>
<keyword evidence="10 18" id="KW-0269">Exonuclease</keyword>
<evidence type="ECO:0000256" key="4">
    <source>
        <dbReference type="ARBA" id="ARBA00022679"/>
    </source>
</evidence>
<keyword evidence="12 18" id="KW-0239">DNA-directed DNA polymerase</keyword>
<reference evidence="20 21" key="1">
    <citation type="journal article" date="2017" name="MBio">
        <title>Type VI secretion-mediated competition in the bee gut microbiome.</title>
        <authorList>
            <person name="Steele M.I."/>
            <person name="Kwong W.K."/>
            <person name="Powell J.E."/>
            <person name="Whiteley M."/>
            <person name="Moran N.A."/>
        </authorList>
    </citation>
    <scope>NUCLEOTIDE SEQUENCE [LARGE SCALE GENOMIC DNA]</scope>
    <source>
        <strain evidence="20 21">App2-2</strain>
    </source>
</reference>
<dbReference type="PANTHER" id="PTHR30231:SF41">
    <property type="entry name" value="DNA POLYMERASE III SUBUNIT EPSILON"/>
    <property type="match status" value="1"/>
</dbReference>
<dbReference type="GO" id="GO:0045004">
    <property type="term" value="P:DNA replication proofreading"/>
    <property type="evidence" value="ECO:0007669"/>
    <property type="project" value="TreeGrafter"/>
</dbReference>
<evidence type="ECO:0000313" key="21">
    <source>
        <dbReference type="Proteomes" id="UP000231293"/>
    </source>
</evidence>
<dbReference type="SUPFAM" id="SSF53098">
    <property type="entry name" value="Ribonuclease H-like"/>
    <property type="match status" value="1"/>
</dbReference>
<dbReference type="EC" id="2.7.7.7" evidence="2 18"/>
<evidence type="ECO:0000256" key="17">
    <source>
        <dbReference type="PIRSR" id="PIRSR606309-3"/>
    </source>
</evidence>
<evidence type="ECO:0000313" key="20">
    <source>
        <dbReference type="EMBL" id="PIT12315.1"/>
    </source>
</evidence>
<evidence type="ECO:0000256" key="5">
    <source>
        <dbReference type="ARBA" id="ARBA00022695"/>
    </source>
</evidence>
<evidence type="ECO:0000256" key="15">
    <source>
        <dbReference type="PIRSR" id="PIRSR606309-1"/>
    </source>
</evidence>
<name>A0A2N9WR26_9NEIS</name>
<dbReference type="GO" id="GO:0046872">
    <property type="term" value="F:metal ion binding"/>
    <property type="evidence" value="ECO:0007669"/>
    <property type="project" value="UniProtKB-KW"/>
</dbReference>
<keyword evidence="13 17" id="KW-0464">Manganese</keyword>
<dbReference type="InterPro" id="IPR006054">
    <property type="entry name" value="DnaQ"/>
</dbReference>
<dbReference type="GO" id="GO:0003887">
    <property type="term" value="F:DNA-directed DNA polymerase activity"/>
    <property type="evidence" value="ECO:0007669"/>
    <property type="project" value="UniProtKB-KW"/>
</dbReference>
<dbReference type="GO" id="GO:0005829">
    <property type="term" value="C:cytosol"/>
    <property type="evidence" value="ECO:0007669"/>
    <property type="project" value="TreeGrafter"/>
</dbReference>
<feature type="binding site" evidence="16">
    <location>
        <position position="161"/>
    </location>
    <ligand>
        <name>substrate</name>
    </ligand>
</feature>
<comment type="caution">
    <text evidence="20">The sequence shown here is derived from an EMBL/GenBank/DDBJ whole genome shotgun (WGS) entry which is preliminary data.</text>
</comment>
<organism evidence="20 21">
    <name type="scientific">Snodgrassella alvi</name>
    <dbReference type="NCBI Taxonomy" id="1196083"/>
    <lineage>
        <taxon>Bacteria</taxon>
        <taxon>Pseudomonadati</taxon>
        <taxon>Pseudomonadota</taxon>
        <taxon>Betaproteobacteria</taxon>
        <taxon>Neisseriales</taxon>
        <taxon>Neisseriaceae</taxon>
        <taxon>Snodgrassella</taxon>
    </lineage>
</organism>
<dbReference type="NCBIfam" id="TIGR01406">
    <property type="entry name" value="dnaQ_proteo"/>
    <property type="match status" value="1"/>
</dbReference>
<evidence type="ECO:0000256" key="14">
    <source>
        <dbReference type="ARBA" id="ARBA00049244"/>
    </source>
</evidence>
<evidence type="ECO:0000256" key="13">
    <source>
        <dbReference type="ARBA" id="ARBA00023211"/>
    </source>
</evidence>
<feature type="domain" description="Exonuclease" evidence="19">
    <location>
        <begin position="4"/>
        <end position="178"/>
    </location>
</feature>
<feature type="active site" description="Proton acceptor" evidence="15">
    <location>
        <position position="156"/>
    </location>
</feature>
<comment type="cofactor">
    <cofactor evidence="17">
        <name>Mg(2+)</name>
        <dbReference type="ChEBI" id="CHEBI:18420"/>
    </cofactor>
    <cofactor evidence="17">
        <name>Mn(2+)</name>
        <dbReference type="ChEBI" id="CHEBI:29035"/>
    </cofactor>
    <text evidence="17">Binds 2 divalent metal cations. Magnesium or manganese.</text>
</comment>
<evidence type="ECO:0000256" key="11">
    <source>
        <dbReference type="ARBA" id="ARBA00022842"/>
    </source>
</evidence>
<dbReference type="CDD" id="cd06131">
    <property type="entry name" value="DNA_pol_III_epsilon_Ecoli_like"/>
    <property type="match status" value="1"/>
</dbReference>
<evidence type="ECO:0000259" key="19">
    <source>
        <dbReference type="SMART" id="SM00479"/>
    </source>
</evidence>
<dbReference type="FunFam" id="3.30.420.10:FF:000012">
    <property type="entry name" value="DNA polymerase III subunit epsilon"/>
    <property type="match status" value="1"/>
</dbReference>
<dbReference type="InterPro" id="IPR013520">
    <property type="entry name" value="Ribonucl_H"/>
</dbReference>
<evidence type="ECO:0000256" key="7">
    <source>
        <dbReference type="ARBA" id="ARBA00022722"/>
    </source>
</evidence>
<gene>
    <name evidence="18" type="primary">dnaQ</name>
    <name evidence="20" type="ORF">BGI32_10130</name>
</gene>
<dbReference type="PANTHER" id="PTHR30231">
    <property type="entry name" value="DNA POLYMERASE III SUBUNIT EPSILON"/>
    <property type="match status" value="1"/>
</dbReference>
<feature type="binding site" evidence="17">
    <location>
        <position position="161"/>
    </location>
    <ligand>
        <name>a divalent metal cation</name>
        <dbReference type="ChEBI" id="CHEBI:60240"/>
        <label>1</label>
        <note>catalytic</note>
    </ligand>
</feature>
<keyword evidence="11 17" id="KW-0460">Magnesium</keyword>
<keyword evidence="6 18" id="KW-0235">DNA replication</keyword>
<feature type="binding site" evidence="16">
    <location>
        <position position="59"/>
    </location>
    <ligand>
        <name>substrate</name>
    </ligand>
</feature>
<protein>
    <recommendedName>
        <fullName evidence="3 18">DNA polymerase III subunit epsilon</fullName>
        <ecNumber evidence="2 18">2.7.7.7</ecNumber>
    </recommendedName>
</protein>
<feature type="binding site" evidence="16">
    <location>
        <position position="54"/>
    </location>
    <ligand>
        <name>substrate</name>
    </ligand>
</feature>
<comment type="function">
    <text evidence="18">DNA polymerase III is a complex, multichain enzyme responsible for most of the replicative synthesis in bacteria. The epsilon subunit contain the editing function and is a proofreading 3'-5' exonuclease.</text>
</comment>
<keyword evidence="5 18" id="KW-0548">Nucleotidyltransferase</keyword>
<evidence type="ECO:0000256" key="8">
    <source>
        <dbReference type="ARBA" id="ARBA00022723"/>
    </source>
</evidence>
<dbReference type="SMART" id="SM00479">
    <property type="entry name" value="EXOIII"/>
    <property type="match status" value="1"/>
</dbReference>
<evidence type="ECO:0000256" key="2">
    <source>
        <dbReference type="ARBA" id="ARBA00012417"/>
    </source>
</evidence>
<keyword evidence="4 18" id="KW-0808">Transferase</keyword>
<sequence length="248" mass="27626">MNMRQIILDTETTGLSASNGDRLIEFAGVEMIDRRLTGNNLHLYVNPERDIPEEAVAVHGITLEKLHEMNAPVFAEVAQQIADYIRGAELIIHNATFDVGFLNMEFSHLGMPDVESITSDITDTLKMARDRYPGQKNSLDALCTRLEVDRSKRVLHGALIDCELLGEVYLAMTRSQFSLVDELMATTTASNNQAAGSQYQIKHAALPVVTPSSEELAEHEAYLQELDKIAGAPCVWRQWQQDTEDKPA</sequence>
<dbReference type="AlphaFoldDB" id="A0A2N9WR26"/>
<dbReference type="Pfam" id="PF00929">
    <property type="entry name" value="RNase_T"/>
    <property type="match status" value="1"/>
</dbReference>
<proteinExistence type="predicted"/>
<keyword evidence="9 18" id="KW-0378">Hydrolase</keyword>
<comment type="subunit">
    <text evidence="18">DNA polymerase III contains a core (composed of alpha, epsilon and theta chains) that associates with a tau subunit. This core dimerizes to form the POLIII' complex. PolIII' associates with the gamma complex (composed of gamma, delta, delta', psi and chi chains) and with the beta chain to form the complete DNA polymerase III complex.</text>
</comment>
<evidence type="ECO:0000256" key="3">
    <source>
        <dbReference type="ARBA" id="ARBA00020352"/>
    </source>
</evidence>
<dbReference type="RefSeq" id="WP_100114236.1">
    <property type="nucleotide sequence ID" value="NZ_MDVB01000118.1"/>
</dbReference>
<evidence type="ECO:0000256" key="1">
    <source>
        <dbReference type="ARBA" id="ARBA00001936"/>
    </source>
</evidence>
<dbReference type="Proteomes" id="UP000231293">
    <property type="component" value="Unassembled WGS sequence"/>
</dbReference>